<dbReference type="SUPFAM" id="SSF48097">
    <property type="entry name" value="Regulator of G-protein signaling, RGS"/>
    <property type="match status" value="3"/>
</dbReference>
<evidence type="ECO:0000313" key="3">
    <source>
        <dbReference type="Proteomes" id="UP000748531"/>
    </source>
</evidence>
<feature type="region of interest" description="Disordered" evidence="1">
    <location>
        <begin position="661"/>
        <end position="684"/>
    </location>
</feature>
<feature type="compositionally biased region" description="Polar residues" evidence="1">
    <location>
        <begin position="164"/>
        <end position="179"/>
    </location>
</feature>
<evidence type="ECO:0000313" key="2">
    <source>
        <dbReference type="EMBL" id="KAF5404501.1"/>
    </source>
</evidence>
<dbReference type="GO" id="GO:0005634">
    <property type="term" value="C:nucleus"/>
    <property type="evidence" value="ECO:0007669"/>
    <property type="project" value="TreeGrafter"/>
</dbReference>
<comment type="caution">
    <text evidence="2">The sequence shown here is derived from an EMBL/GenBank/DDBJ whole genome shotgun (WGS) entry which is preliminary data.</text>
</comment>
<organism evidence="2 3">
    <name type="scientific">Paragonimus heterotremus</name>
    <dbReference type="NCBI Taxonomy" id="100268"/>
    <lineage>
        <taxon>Eukaryota</taxon>
        <taxon>Metazoa</taxon>
        <taxon>Spiralia</taxon>
        <taxon>Lophotrochozoa</taxon>
        <taxon>Platyhelminthes</taxon>
        <taxon>Trematoda</taxon>
        <taxon>Digenea</taxon>
        <taxon>Plagiorchiida</taxon>
        <taxon>Troglotremata</taxon>
        <taxon>Troglotrematidae</taxon>
        <taxon>Paragonimus</taxon>
    </lineage>
</organism>
<evidence type="ECO:0008006" key="4">
    <source>
        <dbReference type="Google" id="ProtNLM"/>
    </source>
</evidence>
<evidence type="ECO:0000256" key="1">
    <source>
        <dbReference type="SAM" id="MobiDB-lite"/>
    </source>
</evidence>
<protein>
    <recommendedName>
        <fullName evidence="4">RGS domain-containing protein</fullName>
    </recommendedName>
</protein>
<keyword evidence="3" id="KW-1185">Reference proteome</keyword>
<feature type="region of interest" description="Disordered" evidence="1">
    <location>
        <begin position="152"/>
        <end position="179"/>
    </location>
</feature>
<dbReference type="GO" id="GO:0009966">
    <property type="term" value="P:regulation of signal transduction"/>
    <property type="evidence" value="ECO:0007669"/>
    <property type="project" value="InterPro"/>
</dbReference>
<dbReference type="PANTHER" id="PTHR46583:SF2">
    <property type="entry name" value="RGS DOMAIN-CONTAINING PROTEIN"/>
    <property type="match status" value="1"/>
</dbReference>
<dbReference type="GO" id="GO:0005737">
    <property type="term" value="C:cytoplasm"/>
    <property type="evidence" value="ECO:0007669"/>
    <property type="project" value="TreeGrafter"/>
</dbReference>
<feature type="region of interest" description="Disordered" evidence="1">
    <location>
        <begin position="701"/>
        <end position="725"/>
    </location>
</feature>
<dbReference type="EMBL" id="LUCH01000701">
    <property type="protein sequence ID" value="KAF5404501.1"/>
    <property type="molecule type" value="Genomic_DNA"/>
</dbReference>
<dbReference type="InterPro" id="IPR036305">
    <property type="entry name" value="RGS_sf"/>
</dbReference>
<accession>A0A8J4T2L3</accession>
<dbReference type="InterPro" id="IPR042651">
    <property type="entry name" value="Rgs22"/>
</dbReference>
<dbReference type="OrthoDB" id="10013157at2759"/>
<dbReference type="PANTHER" id="PTHR46583">
    <property type="entry name" value="REGULATOR OF G-PROTEIN SIGNALING 22"/>
    <property type="match status" value="1"/>
</dbReference>
<dbReference type="InterPro" id="IPR044926">
    <property type="entry name" value="RGS_subdomain_2"/>
</dbReference>
<feature type="region of interest" description="Disordered" evidence="1">
    <location>
        <begin position="993"/>
        <end position="1013"/>
    </location>
</feature>
<name>A0A8J4T2L3_9TREM</name>
<gene>
    <name evidence="2" type="ORF">PHET_01933</name>
</gene>
<feature type="region of interest" description="Disordered" evidence="1">
    <location>
        <begin position="211"/>
        <end position="248"/>
    </location>
</feature>
<reference evidence="2" key="1">
    <citation type="submission" date="2019-05" db="EMBL/GenBank/DDBJ databases">
        <title>Annotation for the trematode Paragonimus heterotremus.</title>
        <authorList>
            <person name="Choi Y.-J."/>
        </authorList>
    </citation>
    <scope>NUCLEOTIDE SEQUENCE</scope>
    <source>
        <strain evidence="2">LC</strain>
    </source>
</reference>
<proteinExistence type="predicted"/>
<dbReference type="Proteomes" id="UP000748531">
    <property type="component" value="Unassembled WGS sequence"/>
</dbReference>
<feature type="compositionally biased region" description="Basic and acidic residues" evidence="1">
    <location>
        <begin position="704"/>
        <end position="716"/>
    </location>
</feature>
<sequence length="1419" mass="162426">MKDLCDFSEEFEDCLITDDVFLSYFNKYLTLPAFAYKIYYNRLSGAFETLNGSVPFVYGPTEEERERMIKWAESERYVQFKRSNLYREMKLCKLLARPIEHTSIKEQLPTYSFKELFKSGDTSAAKGLAGISRQSATTDNSDSTHTCEYYEEADPELASKELSETQSSEQTVLEDQLSSVDQETDVKRTFRKSSEYSKYFKIRRQSIPWATMAPTKPGQDMEPKRPSPLMENSFRKDEKNTKTRRKSEPINLVGRKLGRRDSKNSDSFSGSYASLLNSDTYIAKSNDFWSAVGKLLDSASADNNLLTGTTSTETNGNLRRKMDLLEERQHIPFQRLKEILLSSQEGMQDFIAYLLPTKGINLIDFWLDCETIYMDVENRPAAERVRAKFSLLRELEDRYILRLTPKVRRHLEVAINTLSNYLLPCNSDRDAVLAQKLGELMFDRIQYDTLRHLRSYWLPCWLLHWEIRLKQYHFLPTTHGGSSLFYLPSLNSASGARSIEASDSCNYFSKYSNLPSGEITHTYSFGGSPVEANSDARDPSDEQEWTVEVNARFLEKSLSGKGLIEVSQNRSVLKNRADRHLLPSIPSTLAPNMAGYASGSVKSQLTISEGEPKPVVCDDDLEHHVLPFKDLFLAWSVPCKPEQALGLARAPGSSWEALRSRNLPKQTPLSESTEHTTEQPTSVHIQPLEVALGLQKEIPQYPQKDNKKGGAADRSSHKNTQLAERLLTVRPKIESNVRSEPECTKEADVMKKCILTALRMDAACGGPFQTFLERRELESLNYALGFVQAVHDLSRQHICPPPNRFTRLSKAWHIVNTFLLSTAPCSLQLDDNMVREVTDGLRTKRNHVPPTIFDRIQGFCLNLLVPFWIEYLKHDALSYARASYSHNDELPAPESPEDLEVSFLNESLTIRRKPLLTLQHKAGTLQHLAEWQQLSLEERKQRIRIALEQRRITERERKRALRDVRRRQKEEADVKKTKGQTIGLIRLMTDGNKSSTGNINQPGGRLTRTTGGSKQKNALKVLVGSKILMSQFQKWLSEHHRAQTDPKEIQRYAGLVRQISFVADVTKFLAKPVNRMKAEQLEKRVKKAENLYNLYLAENCPQPISISAKLLKKLQSEHERPSTATLKGIREQQFSTLDPMFGQFFQEFADKLGLTVMQLERVSDEELSTLVAEPVGRQTSHTKLRISYRTQPTVEDREKFEVMLASCAFKPLTFEVIMFYQYLVKSGRHENRPFIDQNLIFYIEALRYQAICRGRVHQSVVRQKAACILLTFLESVFPPQLQIELPSDVRTHLVQRVHHQLNNKTALPSNLFEDAAIQLFRQLLPYWAGFRRNVLFAKDSARDLSLPITERYRTAPEIPWLAAPLTYKHQAVLGQRLRAYGNWSKADVDCTLPDLPEEMHANTVSFSIKNGVGWGCHEE</sequence>
<dbReference type="GO" id="GO:0001965">
    <property type="term" value="F:G-protein alpha-subunit binding"/>
    <property type="evidence" value="ECO:0007669"/>
    <property type="project" value="InterPro"/>
</dbReference>
<dbReference type="Gene3D" id="1.10.167.10">
    <property type="entry name" value="Regulator of G-protein Signalling 4, domain 2"/>
    <property type="match status" value="3"/>
</dbReference>